<name>A0A1S8KN41_9LACT</name>
<evidence type="ECO:0000313" key="2">
    <source>
        <dbReference type="Proteomes" id="UP000190409"/>
    </source>
</evidence>
<comment type="caution">
    <text evidence="1">The sequence shown here is derived from an EMBL/GenBank/DDBJ whole genome shotgun (WGS) entry which is preliminary data.</text>
</comment>
<dbReference type="Gene3D" id="3.30.300.20">
    <property type="match status" value="1"/>
</dbReference>
<dbReference type="RefSeq" id="WP_077862423.1">
    <property type="nucleotide sequence ID" value="NZ_CALFGV010000021.1"/>
</dbReference>
<organism evidence="1 2">
    <name type="scientific">Dolosigranulum pigrum</name>
    <dbReference type="NCBI Taxonomy" id="29394"/>
    <lineage>
        <taxon>Bacteria</taxon>
        <taxon>Bacillati</taxon>
        <taxon>Bacillota</taxon>
        <taxon>Bacilli</taxon>
        <taxon>Lactobacillales</taxon>
        <taxon>Carnobacteriaceae</taxon>
        <taxon>Dolosigranulum</taxon>
    </lineage>
</organism>
<dbReference type="SUPFAM" id="SSF82784">
    <property type="entry name" value="OsmC-like"/>
    <property type="match status" value="1"/>
</dbReference>
<dbReference type="PANTHER" id="PTHR34352">
    <property type="entry name" value="PROTEIN YHFA"/>
    <property type="match status" value="1"/>
</dbReference>
<accession>A0A1S8KN41</accession>
<dbReference type="InterPro" id="IPR015946">
    <property type="entry name" value="KH_dom-like_a/b"/>
</dbReference>
<evidence type="ECO:0000313" key="1">
    <source>
        <dbReference type="EMBL" id="OOL80905.1"/>
    </source>
</evidence>
<dbReference type="PANTHER" id="PTHR34352:SF1">
    <property type="entry name" value="PROTEIN YHFA"/>
    <property type="match status" value="1"/>
</dbReference>
<dbReference type="EMBL" id="MUYF01000003">
    <property type="protein sequence ID" value="OOL80905.1"/>
    <property type="molecule type" value="Genomic_DNA"/>
</dbReference>
<dbReference type="InterPro" id="IPR036102">
    <property type="entry name" value="OsmC/Ohrsf"/>
</dbReference>
<dbReference type="AlphaFoldDB" id="A0A1S8KN41"/>
<evidence type="ECO:0008006" key="3">
    <source>
        <dbReference type="Google" id="ProtNLM"/>
    </source>
</evidence>
<protein>
    <recommendedName>
        <fullName evidence="3">OsmC family protein</fullName>
    </recommendedName>
</protein>
<dbReference type="Proteomes" id="UP000190409">
    <property type="component" value="Unassembled WGS sequence"/>
</dbReference>
<proteinExistence type="predicted"/>
<dbReference type="InterPro" id="IPR003718">
    <property type="entry name" value="OsmC/Ohr_fam"/>
</dbReference>
<dbReference type="Pfam" id="PF02566">
    <property type="entry name" value="OsmC"/>
    <property type="match status" value="1"/>
</dbReference>
<sequence>MGVELTWQSNLEFSATDKSDGHAVQLDAGHAISGTHHGQTPVEVLLSSLGGCMGISLMTTLRNYETAVESLTLELEAHKADNLPNRIESIDLVVHIVTDIPKNRIERALQLSHDKYCTISNTINADIQITLIYNGEAIERRETDNE</sequence>
<gene>
    <name evidence="1" type="ORF">BWX42_03235</name>
</gene>
<reference evidence="1 2" key="1">
    <citation type="submission" date="2017-01" db="EMBL/GenBank/DDBJ databases">
        <title>Complete Genome Sequence of Dolosigranulum pigrum isolated from a Patient with interstitial lung disease.</title>
        <authorList>
            <person name="Mukhopadhyay R."/>
            <person name="Joaquin J."/>
            <person name="Hogue R."/>
            <person name="Fitzgerald S."/>
            <person name="Jospin G."/>
            <person name="Eisen J.A."/>
            <person name="Chaturvedi V."/>
        </authorList>
    </citation>
    <scope>NUCLEOTIDE SEQUENCE [LARGE SCALE GENOMIC DNA]</scope>
    <source>
        <strain evidence="1 2">15S00348</strain>
    </source>
</reference>